<dbReference type="InterPro" id="IPR016039">
    <property type="entry name" value="Thiolase-like"/>
</dbReference>
<dbReference type="PANTHER" id="PTHR43853:SF21">
    <property type="entry name" value="STEROID 3-KETOACYL-COA THIOLASE"/>
    <property type="match status" value="1"/>
</dbReference>
<name>A0ABQ1LZ53_9BACT</name>
<dbReference type="PROSITE" id="PS00099">
    <property type="entry name" value="THIOLASE_3"/>
    <property type="match status" value="1"/>
</dbReference>
<evidence type="ECO:0000256" key="5">
    <source>
        <dbReference type="ARBA" id="ARBA00024073"/>
    </source>
</evidence>
<gene>
    <name evidence="9" type="ORF">GCM10011506_17210</name>
</gene>
<dbReference type="SUPFAM" id="SSF53901">
    <property type="entry name" value="Thiolase-like"/>
    <property type="match status" value="2"/>
</dbReference>
<dbReference type="PROSITE" id="PS00737">
    <property type="entry name" value="THIOLASE_2"/>
    <property type="match status" value="1"/>
</dbReference>
<dbReference type="EC" id="2.3.1.16" evidence="5"/>
<evidence type="ECO:0000256" key="4">
    <source>
        <dbReference type="ARBA" id="ARBA00023315"/>
    </source>
</evidence>
<dbReference type="RefSeq" id="WP_188462365.1">
    <property type="nucleotide sequence ID" value="NZ_BAABHU010000005.1"/>
</dbReference>
<dbReference type="InterPro" id="IPR020610">
    <property type="entry name" value="Thiolase_AS"/>
</dbReference>
<sequence>MNSAYIVKGYRSAVTKANKGSFRETRSDDLAVSVIKYLVENTEGLSAKDVDDVMVGCAVPEAEQGLQMSRWIALMALGKETPGVIVNRYCASGLETIAMATAKINMGMADVIIAGGTESMSMLPTRGWKTSPNYEIAKHHSDYLINMGLTGEEVAKDYKISREEQDKFGLKSHQNAINAIKNGYFKEQIAPIEVKRNYVENGEPKEEVLNVTKDEGPMANTNLEKMAKLPPAFKKNGTVTAGNSSQRSDGASFVVVMSEKKMKELGLEPEAQLIGCSVMGVDPRIMGIGPAYAVPKVLKQTGLKLKDINLVELNEAFAAQSVAVINELDMDPEIVNVNGGAIALGHPLGCSGAKLTVQIMHELKRRKQKYGMVTACVGGGQGIAGIIERF</sequence>
<feature type="domain" description="Thiolase C-terminal" evidence="8">
    <location>
        <begin position="268"/>
        <end position="389"/>
    </location>
</feature>
<keyword evidence="4 6" id="KW-0012">Acyltransferase</keyword>
<dbReference type="EMBL" id="BMEC01000005">
    <property type="protein sequence ID" value="GGC32288.1"/>
    <property type="molecule type" value="Genomic_DNA"/>
</dbReference>
<evidence type="ECO:0000259" key="7">
    <source>
        <dbReference type="Pfam" id="PF00108"/>
    </source>
</evidence>
<dbReference type="InterPro" id="IPR002155">
    <property type="entry name" value="Thiolase"/>
</dbReference>
<dbReference type="InterPro" id="IPR020615">
    <property type="entry name" value="Thiolase_acyl_enz_int_AS"/>
</dbReference>
<dbReference type="Proteomes" id="UP000636010">
    <property type="component" value="Unassembled WGS sequence"/>
</dbReference>
<comment type="similarity">
    <text evidence="2 6">Belongs to the thiolase-like superfamily. Thiolase family.</text>
</comment>
<evidence type="ECO:0000256" key="3">
    <source>
        <dbReference type="ARBA" id="ARBA00022679"/>
    </source>
</evidence>
<organism evidence="9 10">
    <name type="scientific">Marivirga lumbricoides</name>
    <dbReference type="NCBI Taxonomy" id="1046115"/>
    <lineage>
        <taxon>Bacteria</taxon>
        <taxon>Pseudomonadati</taxon>
        <taxon>Bacteroidota</taxon>
        <taxon>Cytophagia</taxon>
        <taxon>Cytophagales</taxon>
        <taxon>Marivirgaceae</taxon>
        <taxon>Marivirga</taxon>
    </lineage>
</organism>
<dbReference type="NCBIfam" id="TIGR01930">
    <property type="entry name" value="AcCoA-C-Actrans"/>
    <property type="match status" value="1"/>
</dbReference>
<dbReference type="PANTHER" id="PTHR43853">
    <property type="entry name" value="3-KETOACYL-COA THIOLASE, PEROXISOMAL"/>
    <property type="match status" value="1"/>
</dbReference>
<dbReference type="InterPro" id="IPR020617">
    <property type="entry name" value="Thiolase_C"/>
</dbReference>
<dbReference type="Pfam" id="PF00108">
    <property type="entry name" value="Thiolase_N"/>
    <property type="match status" value="1"/>
</dbReference>
<evidence type="ECO:0000256" key="6">
    <source>
        <dbReference type="RuleBase" id="RU003557"/>
    </source>
</evidence>
<dbReference type="InterPro" id="IPR050215">
    <property type="entry name" value="Thiolase-like_sf_Thiolase"/>
</dbReference>
<feature type="domain" description="Thiolase N-terminal" evidence="7">
    <location>
        <begin position="5"/>
        <end position="260"/>
    </location>
</feature>
<comment type="caution">
    <text evidence="9">The sequence shown here is derived from an EMBL/GenBank/DDBJ whole genome shotgun (WGS) entry which is preliminary data.</text>
</comment>
<dbReference type="Gene3D" id="3.40.47.10">
    <property type="match status" value="1"/>
</dbReference>
<evidence type="ECO:0000313" key="10">
    <source>
        <dbReference type="Proteomes" id="UP000636010"/>
    </source>
</evidence>
<evidence type="ECO:0000313" key="9">
    <source>
        <dbReference type="EMBL" id="GGC32288.1"/>
    </source>
</evidence>
<proteinExistence type="inferred from homology"/>
<dbReference type="PIRSF" id="PIRSF000429">
    <property type="entry name" value="Ac-CoA_Ac_transf"/>
    <property type="match status" value="1"/>
</dbReference>
<dbReference type="PROSITE" id="PS00098">
    <property type="entry name" value="THIOLASE_1"/>
    <property type="match status" value="1"/>
</dbReference>
<evidence type="ECO:0000259" key="8">
    <source>
        <dbReference type="Pfam" id="PF02803"/>
    </source>
</evidence>
<dbReference type="Pfam" id="PF02803">
    <property type="entry name" value="Thiolase_C"/>
    <property type="match status" value="1"/>
</dbReference>
<dbReference type="InterPro" id="IPR020616">
    <property type="entry name" value="Thiolase_N"/>
</dbReference>
<accession>A0ABQ1LZ53</accession>
<keyword evidence="10" id="KW-1185">Reference proteome</keyword>
<dbReference type="InterPro" id="IPR020613">
    <property type="entry name" value="Thiolase_CS"/>
</dbReference>
<evidence type="ECO:0000256" key="2">
    <source>
        <dbReference type="ARBA" id="ARBA00010982"/>
    </source>
</evidence>
<comment type="pathway">
    <text evidence="1">Lipid metabolism.</text>
</comment>
<evidence type="ECO:0000256" key="1">
    <source>
        <dbReference type="ARBA" id="ARBA00005189"/>
    </source>
</evidence>
<reference evidence="10" key="1">
    <citation type="journal article" date="2019" name="Int. J. Syst. Evol. Microbiol.">
        <title>The Global Catalogue of Microorganisms (GCM) 10K type strain sequencing project: providing services to taxonomists for standard genome sequencing and annotation.</title>
        <authorList>
            <consortium name="The Broad Institute Genomics Platform"/>
            <consortium name="The Broad Institute Genome Sequencing Center for Infectious Disease"/>
            <person name="Wu L."/>
            <person name="Ma J."/>
        </authorList>
    </citation>
    <scope>NUCLEOTIDE SEQUENCE [LARGE SCALE GENOMIC DNA]</scope>
    <source>
        <strain evidence="10">CGMCC 1.10832</strain>
    </source>
</reference>
<dbReference type="CDD" id="cd00751">
    <property type="entry name" value="thiolase"/>
    <property type="match status" value="1"/>
</dbReference>
<keyword evidence="3 6" id="KW-0808">Transferase</keyword>
<protein>
    <recommendedName>
        <fullName evidence="5">acetyl-CoA C-acyltransferase</fullName>
        <ecNumber evidence="5">2.3.1.16</ecNumber>
    </recommendedName>
</protein>